<dbReference type="PANTHER" id="PTHR24314:SF21">
    <property type="entry name" value="CHLOROPHYLL(IDE) B REDUCTASE NYC1, CHLOROPLASTIC-RELATED"/>
    <property type="match status" value="1"/>
</dbReference>
<proteinExistence type="predicted"/>
<dbReference type="AlphaFoldDB" id="M1CYR1"/>
<protein>
    <submittedName>
        <fullName evidence="1">Chlorophyll b reductase</fullName>
    </submittedName>
</protein>
<reference evidence="1" key="2">
    <citation type="submission" date="2015-06" db="UniProtKB">
        <authorList>
            <consortium name="EnsemblPlants"/>
        </authorList>
    </citation>
    <scope>IDENTIFICATION</scope>
    <source>
        <strain evidence="1">DM1-3 516 R44</strain>
    </source>
</reference>
<evidence type="ECO:0000313" key="1">
    <source>
        <dbReference type="EnsemblPlants" id="PGSC0003DMT400077670"/>
    </source>
</evidence>
<gene>
    <name evidence="1" type="primary">LOC102601206</name>
</gene>
<reference evidence="2" key="1">
    <citation type="journal article" date="2011" name="Nature">
        <title>Genome sequence and analysis of the tuber crop potato.</title>
        <authorList>
            <consortium name="The Potato Genome Sequencing Consortium"/>
        </authorList>
    </citation>
    <scope>NUCLEOTIDE SEQUENCE [LARGE SCALE GENOMIC DNA]</scope>
    <source>
        <strain evidence="2">cv. DM1-3 516 R44</strain>
    </source>
</reference>
<keyword evidence="2" id="KW-1185">Reference proteome</keyword>
<dbReference type="Gramene" id="PGSC0003DMT400077670">
    <property type="protein sequence ID" value="PGSC0003DMT400077670"/>
    <property type="gene ID" value="PGSC0003DMG400030219"/>
</dbReference>
<dbReference type="PANTHER" id="PTHR24314">
    <property type="entry name" value="NON-SPECIFIC LIPID TRANSFER PROTEIN-RELATED"/>
    <property type="match status" value="1"/>
</dbReference>
<dbReference type="HOGENOM" id="CLU_2675918_0_0_1"/>
<organism evidence="1 2">
    <name type="scientific">Solanum tuberosum</name>
    <name type="common">Potato</name>
    <dbReference type="NCBI Taxonomy" id="4113"/>
    <lineage>
        <taxon>Eukaryota</taxon>
        <taxon>Viridiplantae</taxon>
        <taxon>Streptophyta</taxon>
        <taxon>Embryophyta</taxon>
        <taxon>Tracheophyta</taxon>
        <taxon>Spermatophyta</taxon>
        <taxon>Magnoliopsida</taxon>
        <taxon>eudicotyledons</taxon>
        <taxon>Gunneridae</taxon>
        <taxon>Pentapetalae</taxon>
        <taxon>asterids</taxon>
        <taxon>lamiids</taxon>
        <taxon>Solanales</taxon>
        <taxon>Solanaceae</taxon>
        <taxon>Solanoideae</taxon>
        <taxon>Solaneae</taxon>
        <taxon>Solanum</taxon>
    </lineage>
</organism>
<accession>M1CYR1</accession>
<name>M1CYR1_SOLTU</name>
<sequence>MRLSCSGSTIQNRQMFNIICEHPETVARTLVPRMRVVKGSGRAINYLTPPRILIALVTAWLRRGRWFDDQVTYYI</sequence>
<dbReference type="EnsemblPlants" id="PGSC0003DMT400077670">
    <property type="protein sequence ID" value="PGSC0003DMT400077670"/>
    <property type="gene ID" value="PGSC0003DMG400030219"/>
</dbReference>
<dbReference type="Proteomes" id="UP000011115">
    <property type="component" value="Unassembled WGS sequence"/>
</dbReference>
<dbReference type="InterPro" id="IPR052625">
    <property type="entry name" value="Chl_b_Red"/>
</dbReference>
<evidence type="ECO:0000313" key="2">
    <source>
        <dbReference type="Proteomes" id="UP000011115"/>
    </source>
</evidence>
<dbReference type="ExpressionAtlas" id="M1CYR1">
    <property type="expression patterns" value="baseline"/>
</dbReference>
<dbReference type="OrthoDB" id="3592703at2759"/>